<dbReference type="PANTHER" id="PTHR33668:SF1">
    <property type="entry name" value="PROTEIN BRICK1"/>
    <property type="match status" value="1"/>
</dbReference>
<name>A0A6L2PD53_COPFO</name>
<keyword evidence="5" id="KW-0206">Cytoskeleton</keyword>
<comment type="caution">
    <text evidence="6">The sequence shown here is derived from an EMBL/GenBank/DDBJ whole genome shotgun (WGS) entry which is preliminary data.</text>
</comment>
<dbReference type="InterPro" id="IPR033378">
    <property type="entry name" value="BRICK1"/>
</dbReference>
<dbReference type="GO" id="GO:0031209">
    <property type="term" value="C:SCAR complex"/>
    <property type="evidence" value="ECO:0007669"/>
    <property type="project" value="InterPro"/>
</dbReference>
<dbReference type="OrthoDB" id="1883432at2759"/>
<evidence type="ECO:0000313" key="6">
    <source>
        <dbReference type="EMBL" id="GFG30493.1"/>
    </source>
</evidence>
<evidence type="ECO:0000256" key="4">
    <source>
        <dbReference type="ARBA" id="ARBA00023054"/>
    </source>
</evidence>
<comment type="subcellular location">
    <subcellularLocation>
        <location evidence="1">Cytoplasm</location>
        <location evidence="1">Cytoskeleton</location>
    </subcellularLocation>
</comment>
<dbReference type="InParanoid" id="A0A6L2PD53"/>
<proteinExistence type="inferred from homology"/>
<keyword evidence="4" id="KW-0175">Coiled coil</keyword>
<dbReference type="GO" id="GO:0007015">
    <property type="term" value="P:actin filament organization"/>
    <property type="evidence" value="ECO:0007669"/>
    <property type="project" value="InterPro"/>
</dbReference>
<sequence>MATVQRETIQKQIQQDWANRDYIEVITGSIKKFTDFINSFGELICVTRKV</sequence>
<evidence type="ECO:0000256" key="3">
    <source>
        <dbReference type="ARBA" id="ARBA00022490"/>
    </source>
</evidence>
<dbReference type="Proteomes" id="UP000502823">
    <property type="component" value="Unassembled WGS sequence"/>
</dbReference>
<dbReference type="GO" id="GO:0044877">
    <property type="term" value="F:protein-containing complex binding"/>
    <property type="evidence" value="ECO:0007669"/>
    <property type="project" value="InterPro"/>
</dbReference>
<dbReference type="AlphaFoldDB" id="A0A6L2PD53"/>
<dbReference type="GO" id="GO:0048870">
    <property type="term" value="P:cell motility"/>
    <property type="evidence" value="ECO:0007669"/>
    <property type="project" value="TreeGrafter"/>
</dbReference>
<dbReference type="PANTHER" id="PTHR33668">
    <property type="entry name" value="PROTEIN BRICK1"/>
    <property type="match status" value="1"/>
</dbReference>
<evidence type="ECO:0000256" key="2">
    <source>
        <dbReference type="ARBA" id="ARBA00005620"/>
    </source>
</evidence>
<dbReference type="GO" id="GO:0008064">
    <property type="term" value="P:regulation of actin polymerization or depolymerization"/>
    <property type="evidence" value="ECO:0007669"/>
    <property type="project" value="TreeGrafter"/>
</dbReference>
<accession>A0A6L2PD53</accession>
<dbReference type="EMBL" id="BLKM01004091">
    <property type="protein sequence ID" value="GFG30493.1"/>
    <property type="molecule type" value="Genomic_DNA"/>
</dbReference>
<dbReference type="FunCoup" id="A0A6L2PD53">
    <property type="interactions" value="1322"/>
</dbReference>
<keyword evidence="7" id="KW-1185">Reference proteome</keyword>
<reference evidence="7" key="1">
    <citation type="submission" date="2020-01" db="EMBL/GenBank/DDBJ databases">
        <title>Draft genome sequence of the Termite Coptotermes fromosanus.</title>
        <authorList>
            <person name="Itakura S."/>
            <person name="Yosikawa Y."/>
            <person name="Umezawa K."/>
        </authorList>
    </citation>
    <scope>NUCLEOTIDE SEQUENCE [LARGE SCALE GENOMIC DNA]</scope>
</reference>
<keyword evidence="3" id="KW-0963">Cytoplasm</keyword>
<evidence type="ECO:0000256" key="5">
    <source>
        <dbReference type="ARBA" id="ARBA00023212"/>
    </source>
</evidence>
<evidence type="ECO:0000256" key="1">
    <source>
        <dbReference type="ARBA" id="ARBA00004245"/>
    </source>
</evidence>
<gene>
    <name evidence="6" type="ORF">Cfor_01374</name>
</gene>
<evidence type="ECO:0000313" key="7">
    <source>
        <dbReference type="Proteomes" id="UP000502823"/>
    </source>
</evidence>
<dbReference type="Gene3D" id="1.20.5.110">
    <property type="match status" value="1"/>
</dbReference>
<dbReference type="GO" id="GO:0005856">
    <property type="term" value="C:cytoskeleton"/>
    <property type="evidence" value="ECO:0007669"/>
    <property type="project" value="UniProtKB-SubCell"/>
</dbReference>
<organism evidence="6 7">
    <name type="scientific">Coptotermes formosanus</name>
    <name type="common">Formosan subterranean termite</name>
    <dbReference type="NCBI Taxonomy" id="36987"/>
    <lineage>
        <taxon>Eukaryota</taxon>
        <taxon>Metazoa</taxon>
        <taxon>Ecdysozoa</taxon>
        <taxon>Arthropoda</taxon>
        <taxon>Hexapoda</taxon>
        <taxon>Insecta</taxon>
        <taxon>Pterygota</taxon>
        <taxon>Neoptera</taxon>
        <taxon>Polyneoptera</taxon>
        <taxon>Dictyoptera</taxon>
        <taxon>Blattodea</taxon>
        <taxon>Blattoidea</taxon>
        <taxon>Termitoidae</taxon>
        <taxon>Rhinotermitidae</taxon>
        <taxon>Coptotermes</taxon>
    </lineage>
</organism>
<comment type="similarity">
    <text evidence="2">Belongs to the BRK1 family.</text>
</comment>
<protein>
    <submittedName>
        <fullName evidence="6">Uncharacterized protein</fullName>
    </submittedName>
</protein>